<gene>
    <name evidence="2" type="ORF">O3M35_006664</name>
</gene>
<protein>
    <submittedName>
        <fullName evidence="2">Uncharacterized protein</fullName>
    </submittedName>
</protein>
<feature type="compositionally biased region" description="Basic residues" evidence="1">
    <location>
        <begin position="118"/>
        <end position="140"/>
    </location>
</feature>
<keyword evidence="3" id="KW-1185">Reference proteome</keyword>
<sequence>MSNSGNLETLVNDYLSKVKKVDSEELSYAKHLPKTESVADLLKRVTKTPQILQNLITTSLPYLLITPQKNNQKKLMRSNDNVPVESPKKLVKKKSVFTARSETKHTSESLPTTNRQNKTTKKKLPNKKHNKITKKSKKSTKTTCDGNAKDNISMSKKKNTSNKKEELLSVSLNKSLLEDPINVENKITNALKNSSLLSITEKSYLSLNNYAPVEVDTLLLQKLIALDKQSAKEVINIALRNDNGIIVPENSEVSDDTSEKNVEIKKKKKLNLKRKLVKELKMILLARLKSDKDRPAEILYNVILKLCKKNKIVNGIHFKKVQKVKKLAESSSKLVNGMTSKIIKQGTPKLRALINQHQQLLEKIQTK</sequence>
<evidence type="ECO:0000256" key="1">
    <source>
        <dbReference type="SAM" id="MobiDB-lite"/>
    </source>
</evidence>
<accession>A0AAW1DEK4</accession>
<feature type="region of interest" description="Disordered" evidence="1">
    <location>
        <begin position="74"/>
        <end position="165"/>
    </location>
</feature>
<comment type="caution">
    <text evidence="2">The sequence shown here is derived from an EMBL/GenBank/DDBJ whole genome shotgun (WGS) entry which is preliminary data.</text>
</comment>
<dbReference type="Proteomes" id="UP001461498">
    <property type="component" value="Unassembled WGS sequence"/>
</dbReference>
<name>A0AAW1DEK4_9HEMI</name>
<dbReference type="AlphaFoldDB" id="A0AAW1DEK4"/>
<organism evidence="2 3">
    <name type="scientific">Rhynocoris fuscipes</name>
    <dbReference type="NCBI Taxonomy" id="488301"/>
    <lineage>
        <taxon>Eukaryota</taxon>
        <taxon>Metazoa</taxon>
        <taxon>Ecdysozoa</taxon>
        <taxon>Arthropoda</taxon>
        <taxon>Hexapoda</taxon>
        <taxon>Insecta</taxon>
        <taxon>Pterygota</taxon>
        <taxon>Neoptera</taxon>
        <taxon>Paraneoptera</taxon>
        <taxon>Hemiptera</taxon>
        <taxon>Heteroptera</taxon>
        <taxon>Panheteroptera</taxon>
        <taxon>Cimicomorpha</taxon>
        <taxon>Reduviidae</taxon>
        <taxon>Harpactorinae</taxon>
        <taxon>Harpactorini</taxon>
        <taxon>Rhynocoris</taxon>
    </lineage>
</organism>
<reference evidence="2 3" key="1">
    <citation type="submission" date="2022-12" db="EMBL/GenBank/DDBJ databases">
        <title>Chromosome-level genome assembly of true bugs.</title>
        <authorList>
            <person name="Ma L."/>
            <person name="Li H."/>
        </authorList>
    </citation>
    <scope>NUCLEOTIDE SEQUENCE [LARGE SCALE GENOMIC DNA]</scope>
    <source>
        <strain evidence="2">Lab_2022b</strain>
    </source>
</reference>
<proteinExistence type="predicted"/>
<dbReference type="EMBL" id="JAPXFL010000003">
    <property type="protein sequence ID" value="KAK9509323.1"/>
    <property type="molecule type" value="Genomic_DNA"/>
</dbReference>
<evidence type="ECO:0000313" key="3">
    <source>
        <dbReference type="Proteomes" id="UP001461498"/>
    </source>
</evidence>
<evidence type="ECO:0000313" key="2">
    <source>
        <dbReference type="EMBL" id="KAK9509323.1"/>
    </source>
</evidence>